<evidence type="ECO:0000313" key="16">
    <source>
        <dbReference type="Proteomes" id="UP000009022"/>
    </source>
</evidence>
<dbReference type="GO" id="GO:0015012">
    <property type="term" value="P:heparan sulfate proteoglycan biosynthetic process"/>
    <property type="evidence" value="ECO:0007669"/>
    <property type="project" value="UniProtKB-ARBA"/>
</dbReference>
<evidence type="ECO:0000256" key="12">
    <source>
        <dbReference type="ARBA" id="ARBA00023180"/>
    </source>
</evidence>
<keyword evidence="10" id="KW-0472">Membrane</keyword>
<dbReference type="eggNOG" id="KOG1021">
    <property type="taxonomic scope" value="Eukaryota"/>
</dbReference>
<evidence type="ECO:0000256" key="10">
    <source>
        <dbReference type="ARBA" id="ARBA00023136"/>
    </source>
</evidence>
<evidence type="ECO:0000313" key="15">
    <source>
        <dbReference type="EMBL" id="EDV20368.1"/>
    </source>
</evidence>
<evidence type="ECO:0000256" key="7">
    <source>
        <dbReference type="ARBA" id="ARBA00022824"/>
    </source>
</evidence>
<keyword evidence="5" id="KW-0808">Transferase</keyword>
<evidence type="ECO:0000256" key="5">
    <source>
        <dbReference type="ARBA" id="ARBA00022679"/>
    </source>
</evidence>
<sequence length="657" mass="77203">CRMSNCFNYSRCIGRPFKVYVYDGNNKMSDSYARVVRTIQNSPYYTNQPDQACLFVLAVDTLDRDKSSEDYVNRVSKISSHKLWNRGYNHIIFNLFAGTWPDYAEDLSLSLENAILIKASFSDSTYRLGFDISWPLFGKDYPLHNLQNDGRQPGSLSSIFPIHRKYKAAFKGKRYVLGIGSETRNALHHLHDDLNYIMVTTCKHGNTWREHQDSRCVVDELTYGEYDYQDLLINSTFCLVPRGRRLGSFRFLEALQFGCIPIVLSNGWVLPFSEVIDWKKACVQIDERQLFDVPELIESISDEKILAMKQQSIFLWQTYFQSVTRIVLSTLEIIRGRIDQTNPVHNLLWNHVPGALAALHTPFLEDAQDYPFYSNGIWNSHVQKAFTAIIVVRNYPDRKKSTAFYQLMRTLTSLPVVNKVWIHWRCKQPIIAVSELPRILSNISIVISDFRNQDYYLSNVSNLMHIIETQAILFLEQDAVYNKDEILFAFDIWRSFTDRLVGYASKSHYWNDVHKRYEFTSKWLNYYSIIMLNGAFIHRYYYDLVYHFFSDVALNKIQRLDNCLDIAINTVISYITNKPPVKLTQKKYHKISEEFSSNEPALKVLRRRMSQRWKCLNYLTELFGRLPLIHSYLRYDPLSFKHQLTADRKRHRQTKDL</sequence>
<proteinExistence type="inferred from homology"/>
<dbReference type="PANTHER" id="PTHR48261">
    <property type="entry name" value="ACETYLGLUCOSAMINYLTRANSFERASE"/>
    <property type="match status" value="1"/>
</dbReference>
<keyword evidence="16" id="KW-1185">Reference proteome</keyword>
<dbReference type="Proteomes" id="UP000009022">
    <property type="component" value="Unassembled WGS sequence"/>
</dbReference>
<dbReference type="InParanoid" id="B3SA43"/>
<evidence type="ECO:0000256" key="4">
    <source>
        <dbReference type="ARBA" id="ARBA00022676"/>
    </source>
</evidence>
<dbReference type="OrthoDB" id="5954868at2759"/>
<dbReference type="PhylomeDB" id="B3SA43"/>
<dbReference type="FunCoup" id="B3SA43">
    <property type="interactions" value="904"/>
</dbReference>
<dbReference type="GO" id="GO:0005789">
    <property type="term" value="C:endoplasmic reticulum membrane"/>
    <property type="evidence" value="ECO:0007669"/>
    <property type="project" value="UniProtKB-SubCell"/>
</dbReference>
<keyword evidence="4" id="KW-0328">Glycosyltransferase</keyword>
<evidence type="ECO:0008006" key="17">
    <source>
        <dbReference type="Google" id="ProtNLM"/>
    </source>
</evidence>
<dbReference type="Gene3D" id="3.90.550.10">
    <property type="entry name" value="Spore Coat Polysaccharide Biosynthesis Protein SpsA, Chain A"/>
    <property type="match status" value="1"/>
</dbReference>
<evidence type="ECO:0000259" key="14">
    <source>
        <dbReference type="Pfam" id="PF09258"/>
    </source>
</evidence>
<dbReference type="Pfam" id="PF09258">
    <property type="entry name" value="Glyco_transf_64"/>
    <property type="match status" value="1"/>
</dbReference>
<reference evidence="15 16" key="1">
    <citation type="journal article" date="2008" name="Nature">
        <title>The Trichoplax genome and the nature of placozoans.</title>
        <authorList>
            <person name="Srivastava M."/>
            <person name="Begovic E."/>
            <person name="Chapman J."/>
            <person name="Putnam N.H."/>
            <person name="Hellsten U."/>
            <person name="Kawashima T."/>
            <person name="Kuo A."/>
            <person name="Mitros T."/>
            <person name="Salamov A."/>
            <person name="Carpenter M.L."/>
            <person name="Signorovitch A.Y."/>
            <person name="Moreno M.A."/>
            <person name="Kamm K."/>
            <person name="Grimwood J."/>
            <person name="Schmutz J."/>
            <person name="Shapiro H."/>
            <person name="Grigoriev I.V."/>
            <person name="Buss L.W."/>
            <person name="Schierwater B."/>
            <person name="Dellaporta S.L."/>
            <person name="Rokhsar D.S."/>
        </authorList>
    </citation>
    <scope>NUCLEOTIDE SEQUENCE [LARGE SCALE GENOMIC DNA]</scope>
    <source>
        <strain evidence="15 16">Grell-BS-1999</strain>
    </source>
</reference>
<dbReference type="OMA" id="CRHGKAW"/>
<evidence type="ECO:0000259" key="13">
    <source>
        <dbReference type="Pfam" id="PF03016"/>
    </source>
</evidence>
<protein>
    <recommendedName>
        <fullName evidence="17">Exostosin GT47 domain-containing protein</fullName>
    </recommendedName>
</protein>
<accession>B3SA43</accession>
<dbReference type="PANTHER" id="PTHR48261:SF3">
    <property type="entry name" value="EXOSTOSIN GLYCOSYLTRANSFERASE 1"/>
    <property type="match status" value="1"/>
</dbReference>
<evidence type="ECO:0000256" key="9">
    <source>
        <dbReference type="ARBA" id="ARBA00022989"/>
    </source>
</evidence>
<dbReference type="InterPro" id="IPR040911">
    <property type="entry name" value="Exostosin_GT47"/>
</dbReference>
<evidence type="ECO:0000256" key="8">
    <source>
        <dbReference type="ARBA" id="ARBA00022968"/>
    </source>
</evidence>
<dbReference type="GO" id="GO:0005794">
    <property type="term" value="C:Golgi apparatus"/>
    <property type="evidence" value="ECO:0000318"/>
    <property type="project" value="GO_Central"/>
</dbReference>
<feature type="domain" description="Glycosyl transferase 64" evidence="14">
    <location>
        <begin position="386"/>
        <end position="640"/>
    </location>
</feature>
<evidence type="ECO:0000256" key="3">
    <source>
        <dbReference type="ARBA" id="ARBA00010271"/>
    </source>
</evidence>
<dbReference type="GO" id="GO:0008375">
    <property type="term" value="F:acetylglucosaminyltransferase activity"/>
    <property type="evidence" value="ECO:0000318"/>
    <property type="project" value="GO_Central"/>
</dbReference>
<dbReference type="STRING" id="10228.B3SA43"/>
<dbReference type="SUPFAM" id="SSF53448">
    <property type="entry name" value="Nucleotide-diphospho-sugar transferases"/>
    <property type="match status" value="1"/>
</dbReference>
<dbReference type="CTD" id="6758275"/>
<feature type="domain" description="Exostosin GT47" evidence="13">
    <location>
        <begin position="15"/>
        <end position="299"/>
    </location>
</feature>
<comment type="subcellular location">
    <subcellularLocation>
        <location evidence="1">Endoplasmic reticulum membrane</location>
        <topology evidence="1">Single-pass type II membrane protein</topology>
    </subcellularLocation>
</comment>
<name>B3SA43_TRIAD</name>
<keyword evidence="12" id="KW-0325">Glycoprotein</keyword>
<keyword evidence="9" id="KW-1133">Transmembrane helix</keyword>
<dbReference type="RefSeq" id="XP_002117062.1">
    <property type="nucleotide sequence ID" value="XM_002117026.1"/>
</dbReference>
<dbReference type="AlphaFoldDB" id="B3SA43"/>
<organism evidence="15 16">
    <name type="scientific">Trichoplax adhaerens</name>
    <name type="common">Trichoplax reptans</name>
    <dbReference type="NCBI Taxonomy" id="10228"/>
    <lineage>
        <taxon>Eukaryota</taxon>
        <taxon>Metazoa</taxon>
        <taxon>Placozoa</taxon>
        <taxon>Uniplacotomia</taxon>
        <taxon>Trichoplacea</taxon>
        <taxon>Trichoplacidae</taxon>
        <taxon>Trichoplax</taxon>
    </lineage>
</organism>
<keyword evidence="8" id="KW-0735">Signal-anchor</keyword>
<comment type="similarity">
    <text evidence="3">Belongs to the glycosyltransferase 47 family.</text>
</comment>
<dbReference type="KEGG" id="tad:TRIADDRAFT_1026"/>
<dbReference type="GeneID" id="6758275"/>
<gene>
    <name evidence="15" type="ORF">TRIADDRAFT_1026</name>
</gene>
<keyword evidence="6" id="KW-0812">Transmembrane</keyword>
<evidence type="ECO:0000256" key="1">
    <source>
        <dbReference type="ARBA" id="ARBA00004648"/>
    </source>
</evidence>
<evidence type="ECO:0000256" key="11">
    <source>
        <dbReference type="ARBA" id="ARBA00023157"/>
    </source>
</evidence>
<dbReference type="EMBL" id="DS985260">
    <property type="protein sequence ID" value="EDV20368.1"/>
    <property type="molecule type" value="Genomic_DNA"/>
</dbReference>
<dbReference type="GO" id="GO:0015020">
    <property type="term" value="F:glucuronosyltransferase activity"/>
    <property type="evidence" value="ECO:0000318"/>
    <property type="project" value="GO_Central"/>
</dbReference>
<dbReference type="InterPro" id="IPR004263">
    <property type="entry name" value="Exostosin"/>
</dbReference>
<dbReference type="Pfam" id="PF03016">
    <property type="entry name" value="Exostosin_GT47"/>
    <property type="match status" value="1"/>
</dbReference>
<evidence type="ECO:0000256" key="2">
    <source>
        <dbReference type="ARBA" id="ARBA00004922"/>
    </source>
</evidence>
<dbReference type="InterPro" id="IPR029044">
    <property type="entry name" value="Nucleotide-diphossugar_trans"/>
</dbReference>
<keyword evidence="7" id="KW-0256">Endoplasmic reticulum</keyword>
<feature type="non-terminal residue" evidence="15">
    <location>
        <position position="657"/>
    </location>
</feature>
<comment type="pathway">
    <text evidence="2">Protein modification; protein glycosylation.</text>
</comment>
<dbReference type="HOGENOM" id="CLU_013906_4_0_1"/>
<keyword evidence="11" id="KW-1015">Disulfide bond</keyword>
<feature type="non-terminal residue" evidence="15">
    <location>
        <position position="1"/>
    </location>
</feature>
<evidence type="ECO:0000256" key="6">
    <source>
        <dbReference type="ARBA" id="ARBA00022692"/>
    </source>
</evidence>
<dbReference type="InterPro" id="IPR015338">
    <property type="entry name" value="GT64_dom"/>
</dbReference>